<dbReference type="InterPro" id="IPR045153">
    <property type="entry name" value="Est1/Ebs1-like"/>
</dbReference>
<dbReference type="InterPro" id="IPR019458">
    <property type="entry name" value="Est1-like_N"/>
</dbReference>
<protein>
    <recommendedName>
        <fullName evidence="5">Telomerase activating protein Est1-like N-terminal domain-containing protein</fullName>
    </recommendedName>
</protein>
<evidence type="ECO:0000259" key="2">
    <source>
        <dbReference type="Pfam" id="PF10374"/>
    </source>
</evidence>
<dbReference type="EMBL" id="VXIS01000039">
    <property type="protein sequence ID" value="KAA8911092.1"/>
    <property type="molecule type" value="Genomic_DNA"/>
</dbReference>
<sequence>MWLTAHHRIIEVYRKNLTHFQEQYGRKRPVELRKLQDRFVGFIKQTTRFYRSFVQRLISHFQITELNWVVAKFHLSISKPDSIIQYDSSTRQQVIRSCHRILVILGDLSRYREAPANPKNWGPATGYYSLAKKLIPSSGTPHNQLAVIAINEGSNLSSTYHLYRAMSVAEPFPQASENLEKGFRKALKAYKTQAPAQVFTRKEEHAVKELISLFVRLHAKCFTARDFSDYESLESEMLTQLAQDLKDRNLSNGILTKMVLINIAAQFIAAQKAFRANGGHSFMSFLRLNVATFTTLHQVFQPELERAVGERTSNDGENLSAIGRRMLPSLRLYSTWLQVNHPVLVNQQPATAISVLIKQLWQTYANTLSLLAATFSMENVPTLDYLLEEDDDTLGFLPFAQVNGATAVNWKDEESVRAHPNEEALARICFLLEDGKQLCLKEDVPITASSDGTITYKEDGILTSTPSIGMNSSLNITGSESAFISAKKISEGSLAESVLGQGGASIVDSVTGSETMHALNRMVDSLVGPREEDSDEEVVFKKRR</sequence>
<dbReference type="Pfam" id="PF10374">
    <property type="entry name" value="EST1"/>
    <property type="match status" value="1"/>
</dbReference>
<evidence type="ECO:0000313" key="4">
    <source>
        <dbReference type="Proteomes" id="UP000326924"/>
    </source>
</evidence>
<dbReference type="Pfam" id="PF10373">
    <property type="entry name" value="EST1_DNA_bind"/>
    <property type="match status" value="1"/>
</dbReference>
<dbReference type="InParanoid" id="A0A5J5F4H2"/>
<comment type="caution">
    <text evidence="3">The sequence shown here is derived from an EMBL/GenBank/DDBJ whole genome shotgun (WGS) entry which is preliminary data.</text>
</comment>
<evidence type="ECO:0008006" key="5">
    <source>
        <dbReference type="Google" id="ProtNLM"/>
    </source>
</evidence>
<dbReference type="PANTHER" id="PTHR15696">
    <property type="entry name" value="SMG-7 SUPPRESSOR WITH MORPHOLOGICAL EFFECT ON GENITALIA PROTEIN 7"/>
    <property type="match status" value="1"/>
</dbReference>
<name>A0A5J5F4H2_9PEZI</name>
<feature type="domain" description="Telomerase activating protein Est1-like N-terminal" evidence="2">
    <location>
        <begin position="1"/>
        <end position="113"/>
    </location>
</feature>
<dbReference type="Gene3D" id="1.25.40.10">
    <property type="entry name" value="Tetratricopeptide repeat domain"/>
    <property type="match status" value="1"/>
</dbReference>
<accession>A0A5J5F4H2</accession>
<dbReference type="SUPFAM" id="SSF48452">
    <property type="entry name" value="TPR-like"/>
    <property type="match status" value="1"/>
</dbReference>
<organism evidence="3 4">
    <name type="scientific">Sphaerosporella brunnea</name>
    <dbReference type="NCBI Taxonomy" id="1250544"/>
    <lineage>
        <taxon>Eukaryota</taxon>
        <taxon>Fungi</taxon>
        <taxon>Dikarya</taxon>
        <taxon>Ascomycota</taxon>
        <taxon>Pezizomycotina</taxon>
        <taxon>Pezizomycetes</taxon>
        <taxon>Pezizales</taxon>
        <taxon>Pyronemataceae</taxon>
        <taxon>Sphaerosporella</taxon>
    </lineage>
</organism>
<feature type="domain" description="DNA/RNA-binding" evidence="1">
    <location>
        <begin position="124"/>
        <end position="401"/>
    </location>
</feature>
<dbReference type="OrthoDB" id="69928at2759"/>
<keyword evidence="4" id="KW-1185">Reference proteome</keyword>
<gene>
    <name evidence="3" type="ORF">FN846DRAFT_897750</name>
</gene>
<evidence type="ECO:0000259" key="1">
    <source>
        <dbReference type="Pfam" id="PF10373"/>
    </source>
</evidence>
<dbReference type="AlphaFoldDB" id="A0A5J5F4H2"/>
<dbReference type="InterPro" id="IPR018834">
    <property type="entry name" value="DNA/RNA-bd_Est1-type"/>
</dbReference>
<dbReference type="Proteomes" id="UP000326924">
    <property type="component" value="Unassembled WGS sequence"/>
</dbReference>
<dbReference type="InterPro" id="IPR011990">
    <property type="entry name" value="TPR-like_helical_dom_sf"/>
</dbReference>
<proteinExistence type="predicted"/>
<dbReference type="PANTHER" id="PTHR15696:SF36">
    <property type="entry name" value="NONSENSE-MEDIATED MRNA DECAY FACTOR"/>
    <property type="match status" value="1"/>
</dbReference>
<reference evidence="3 4" key="1">
    <citation type="submission" date="2019-09" db="EMBL/GenBank/DDBJ databases">
        <title>Draft genome of the ectomycorrhizal ascomycete Sphaerosporella brunnea.</title>
        <authorList>
            <consortium name="DOE Joint Genome Institute"/>
            <person name="Benucci G.M."/>
            <person name="Marozzi G."/>
            <person name="Antonielli L."/>
            <person name="Sanchez S."/>
            <person name="Marco P."/>
            <person name="Wang X."/>
            <person name="Falini L.B."/>
            <person name="Barry K."/>
            <person name="Haridas S."/>
            <person name="Lipzen A."/>
            <person name="Labutti K."/>
            <person name="Grigoriev I.V."/>
            <person name="Murat C."/>
            <person name="Martin F."/>
            <person name="Albertini E."/>
            <person name="Donnini D."/>
            <person name="Bonito G."/>
        </authorList>
    </citation>
    <scope>NUCLEOTIDE SEQUENCE [LARGE SCALE GENOMIC DNA]</scope>
    <source>
        <strain evidence="3 4">Sb_GMNB300</strain>
    </source>
</reference>
<evidence type="ECO:0000313" key="3">
    <source>
        <dbReference type="EMBL" id="KAA8911092.1"/>
    </source>
</evidence>